<dbReference type="SUPFAM" id="SSF52058">
    <property type="entry name" value="L domain-like"/>
    <property type="match status" value="1"/>
</dbReference>
<dbReference type="InterPro" id="IPR051848">
    <property type="entry name" value="PGIP"/>
</dbReference>
<proteinExistence type="inferred from homology"/>
<keyword evidence="9" id="KW-1185">Reference proteome</keyword>
<dbReference type="PRINTS" id="PR00019">
    <property type="entry name" value="LEURICHRPT"/>
</dbReference>
<protein>
    <recommendedName>
        <fullName evidence="7">Leucine-rich repeat-containing N-terminal plant-type domain-containing protein</fullName>
    </recommendedName>
</protein>
<dbReference type="PANTHER" id="PTHR48059:SF30">
    <property type="entry name" value="OS06G0587000 PROTEIN"/>
    <property type="match status" value="1"/>
</dbReference>
<keyword evidence="5" id="KW-0812">Transmembrane</keyword>
<dbReference type="Pfam" id="PF00560">
    <property type="entry name" value="LRR_1"/>
    <property type="match status" value="4"/>
</dbReference>
<keyword evidence="5" id="KW-0472">Membrane</keyword>
<keyword evidence="5" id="KW-1133">Transmembrane helix</keyword>
<accession>A0ABP0UGE4</accession>
<reference evidence="8" key="1">
    <citation type="submission" date="2024-02" db="EMBL/GenBank/DDBJ databases">
        <authorList>
            <consortium name="ELIXIR-Norway"/>
            <consortium name="Elixir Norway"/>
        </authorList>
    </citation>
    <scope>NUCLEOTIDE SEQUENCE</scope>
</reference>
<dbReference type="PROSITE" id="PS51450">
    <property type="entry name" value="LRR"/>
    <property type="match status" value="1"/>
</dbReference>
<dbReference type="Pfam" id="PF08263">
    <property type="entry name" value="LRRNT_2"/>
    <property type="match status" value="1"/>
</dbReference>
<evidence type="ECO:0000259" key="7">
    <source>
        <dbReference type="Pfam" id="PF08263"/>
    </source>
</evidence>
<dbReference type="Proteomes" id="UP001497512">
    <property type="component" value="Chromosome 3"/>
</dbReference>
<feature type="signal peptide" evidence="6">
    <location>
        <begin position="1"/>
        <end position="26"/>
    </location>
</feature>
<feature type="transmembrane region" description="Helical" evidence="5">
    <location>
        <begin position="224"/>
        <end position="250"/>
    </location>
</feature>
<evidence type="ECO:0000256" key="1">
    <source>
        <dbReference type="ARBA" id="ARBA00004196"/>
    </source>
</evidence>
<dbReference type="InterPro" id="IPR001611">
    <property type="entry name" value="Leu-rich_rpt"/>
</dbReference>
<sequence length="271" mass="28995">MRVDPGFHFWTLLLLFGNILMEQVSGQSSNSNSDDLVCLQSFKAGVVDSSNSLSTWSGPDFPCNTTGITCSSGRVYDLDFSKRGFTGSISPNLSYCGNLNSLDLSSNQISGNIPPELGQLRNLATLKLSENDLDGSIPEEISNCTFLNSIDLHNNQLSGQIPQSLALLTRLVTFDVSNNQLSGPIPSGLANSSNGSPRFNASSFEGNNLYGYPLPPAKSHNLPVLAIVGIGLGSGLLSLCLSFTAVCIWLRVTEQRLAAEEGKISQLVPEY</sequence>
<evidence type="ECO:0000256" key="2">
    <source>
        <dbReference type="ARBA" id="ARBA00022614"/>
    </source>
</evidence>
<evidence type="ECO:0000256" key="5">
    <source>
        <dbReference type="SAM" id="Phobius"/>
    </source>
</evidence>
<dbReference type="InterPro" id="IPR032675">
    <property type="entry name" value="LRR_dom_sf"/>
</dbReference>
<comment type="similarity">
    <text evidence="4">Belongs to the polygalacturonase-inhibiting protein family.</text>
</comment>
<name>A0ABP0UGE4_9BRYO</name>
<gene>
    <name evidence="8" type="ORF">CSSPTR1EN2_LOCUS15560</name>
</gene>
<evidence type="ECO:0000256" key="3">
    <source>
        <dbReference type="ARBA" id="ARBA00022737"/>
    </source>
</evidence>
<evidence type="ECO:0000256" key="4">
    <source>
        <dbReference type="ARBA" id="ARBA00038043"/>
    </source>
</evidence>
<evidence type="ECO:0000313" key="8">
    <source>
        <dbReference type="EMBL" id="CAK9220645.1"/>
    </source>
</evidence>
<keyword evidence="6" id="KW-0732">Signal</keyword>
<feature type="chain" id="PRO_5047042652" description="Leucine-rich repeat-containing N-terminal plant-type domain-containing protein" evidence="6">
    <location>
        <begin position="27"/>
        <end position="271"/>
    </location>
</feature>
<dbReference type="InterPro" id="IPR013210">
    <property type="entry name" value="LRR_N_plant-typ"/>
</dbReference>
<dbReference type="EMBL" id="OZ019895">
    <property type="protein sequence ID" value="CAK9220645.1"/>
    <property type="molecule type" value="Genomic_DNA"/>
</dbReference>
<evidence type="ECO:0000313" key="9">
    <source>
        <dbReference type="Proteomes" id="UP001497512"/>
    </source>
</evidence>
<organism evidence="8 9">
    <name type="scientific">Sphagnum troendelagicum</name>
    <dbReference type="NCBI Taxonomy" id="128251"/>
    <lineage>
        <taxon>Eukaryota</taxon>
        <taxon>Viridiplantae</taxon>
        <taxon>Streptophyta</taxon>
        <taxon>Embryophyta</taxon>
        <taxon>Bryophyta</taxon>
        <taxon>Sphagnophytina</taxon>
        <taxon>Sphagnopsida</taxon>
        <taxon>Sphagnales</taxon>
        <taxon>Sphagnaceae</taxon>
        <taxon>Sphagnum</taxon>
    </lineage>
</organism>
<keyword evidence="3" id="KW-0677">Repeat</keyword>
<feature type="domain" description="Leucine-rich repeat-containing N-terminal plant-type" evidence="7">
    <location>
        <begin position="33"/>
        <end position="71"/>
    </location>
</feature>
<comment type="subcellular location">
    <subcellularLocation>
        <location evidence="1">Cell envelope</location>
    </subcellularLocation>
</comment>
<evidence type="ECO:0000256" key="6">
    <source>
        <dbReference type="SAM" id="SignalP"/>
    </source>
</evidence>
<keyword evidence="2" id="KW-0433">Leucine-rich repeat</keyword>
<dbReference type="PANTHER" id="PTHR48059">
    <property type="entry name" value="POLYGALACTURONASE INHIBITOR 1"/>
    <property type="match status" value="1"/>
</dbReference>
<dbReference type="Gene3D" id="3.80.10.10">
    <property type="entry name" value="Ribonuclease Inhibitor"/>
    <property type="match status" value="1"/>
</dbReference>